<sequence>MKEQTNSLRYYLGSGLVLLLATLMNLAYGAVTPSSGNYQLSASVMGSGGVYQQSAHYGLNSTSGQPSPVGVSASTAFHYASGFWHDYSPSFAAVNFALSVTNQNSQGGTVASNSGGINCGLICNQEFVLNTVVTLTATPQTGYSFAGWTGDCTGTALTCSLTMAKAHSLTVNFAANQTISFASAPVVVVGGTGTVSATGGGSGNPVIFSSTTTGVCSVNGSTVTGLSAGTCIIAADQAGNANYNAAPEATQTITIGKGSQTLSFGAAPSIGIGGSGTVSATGGATGNPVIFGSMTPSVCSVSGNFGSVVTAVAAGTCTIQADEAGDNNYNDATPAKLSFSIAKANQVIIFDAPPLVTVGNCATMTAIGGASGNPVVFSASTSQTPVCVTTGSNGSTVCGLKTGPCTLIANQAGNANYNAAPQVTQTFSVIPGLALTVSNANATFGNVISNVGGINCGANCSASFPSGSLVTLTAIPVSGYQFTGWGGACSGYGNSCTVTMSTAQTVTAKFAVFKIHQPVWKRMIKSITQGGG</sequence>
<dbReference type="AlphaFoldDB" id="A0A2W4QP83"/>
<evidence type="ECO:0000313" key="2">
    <source>
        <dbReference type="EMBL" id="PZN72966.1"/>
    </source>
</evidence>
<dbReference type="NCBIfam" id="TIGR02543">
    <property type="entry name" value="List_Bact_rpt"/>
    <property type="match status" value="1"/>
</dbReference>
<dbReference type="Proteomes" id="UP000249396">
    <property type="component" value="Unassembled WGS sequence"/>
</dbReference>
<evidence type="ECO:0000259" key="1">
    <source>
        <dbReference type="Pfam" id="PF18998"/>
    </source>
</evidence>
<gene>
    <name evidence="2" type="ORF">DM484_23615</name>
</gene>
<organism evidence="2 3">
    <name type="scientific">Candidatus Methylumidiphilus alinenensis</name>
    <dbReference type="NCBI Taxonomy" id="2202197"/>
    <lineage>
        <taxon>Bacteria</taxon>
        <taxon>Pseudomonadati</taxon>
        <taxon>Pseudomonadota</taxon>
        <taxon>Gammaproteobacteria</taxon>
        <taxon>Methylococcales</taxon>
        <taxon>Candidatus Methylumidiphilus</taxon>
    </lineage>
</organism>
<accession>A0A2W4QP83</accession>
<feature type="domain" description="Bacterial repeat" evidence="1">
    <location>
        <begin position="457"/>
        <end position="511"/>
    </location>
</feature>
<dbReference type="Pfam" id="PF18998">
    <property type="entry name" value="Flg_new_2"/>
    <property type="match status" value="2"/>
</dbReference>
<dbReference type="InterPro" id="IPR044060">
    <property type="entry name" value="Bacterial_rp_domain"/>
</dbReference>
<feature type="domain" description="Bacterial repeat" evidence="1">
    <location>
        <begin position="110"/>
        <end position="177"/>
    </location>
</feature>
<proteinExistence type="predicted"/>
<dbReference type="InterPro" id="IPR013378">
    <property type="entry name" value="InlB-like_B-rpt"/>
</dbReference>
<name>A0A2W4QP83_9GAMM</name>
<protein>
    <recommendedName>
        <fullName evidence="1">Bacterial repeat domain-containing protein</fullName>
    </recommendedName>
</protein>
<evidence type="ECO:0000313" key="3">
    <source>
        <dbReference type="Proteomes" id="UP000249396"/>
    </source>
</evidence>
<dbReference type="EMBL" id="QJPH01000471">
    <property type="protein sequence ID" value="PZN72966.1"/>
    <property type="molecule type" value="Genomic_DNA"/>
</dbReference>
<comment type="caution">
    <text evidence="2">The sequence shown here is derived from an EMBL/GenBank/DDBJ whole genome shotgun (WGS) entry which is preliminary data.</text>
</comment>
<reference evidence="2 3" key="1">
    <citation type="journal article" date="2018" name="Aquat. Microb. Ecol.">
        <title>Gammaproteobacterial methanotrophs dominate.</title>
        <authorList>
            <person name="Rissanen A.J."/>
            <person name="Saarenheimo J."/>
            <person name="Tiirola M."/>
            <person name="Peura S."/>
            <person name="Aalto S.L."/>
            <person name="Karvinen A."/>
            <person name="Nykanen H."/>
        </authorList>
    </citation>
    <scope>NUCLEOTIDE SEQUENCE [LARGE SCALE GENOMIC DNA]</scope>
    <source>
        <strain evidence="2">AMbin10</strain>
    </source>
</reference>